<reference evidence="2 3" key="1">
    <citation type="submission" date="2021-03" db="EMBL/GenBank/DDBJ databases">
        <title>Genomic Encyclopedia of Type Strains, Phase IV (KMG-IV): sequencing the most valuable type-strain genomes for metagenomic binning, comparative biology and taxonomic classification.</title>
        <authorList>
            <person name="Goeker M."/>
        </authorList>
    </citation>
    <scope>NUCLEOTIDE SEQUENCE [LARGE SCALE GENOMIC DNA]</scope>
    <source>
        <strain evidence="2 3">DSM 28783</strain>
    </source>
</reference>
<evidence type="ECO:0008006" key="4">
    <source>
        <dbReference type="Google" id="ProtNLM"/>
    </source>
</evidence>
<dbReference type="SUPFAM" id="SSF50952">
    <property type="entry name" value="Soluble quinoprotein glucose dehydrogenase"/>
    <property type="match status" value="1"/>
</dbReference>
<keyword evidence="1" id="KW-0472">Membrane</keyword>
<feature type="transmembrane region" description="Helical" evidence="1">
    <location>
        <begin position="7"/>
        <end position="26"/>
    </location>
</feature>
<proteinExistence type="predicted"/>
<dbReference type="InterPro" id="IPR011042">
    <property type="entry name" value="6-blade_b-propeller_TolB-like"/>
</dbReference>
<dbReference type="InterPro" id="IPR011041">
    <property type="entry name" value="Quinoprot_gluc/sorb_DH_b-prop"/>
</dbReference>
<evidence type="ECO:0000313" key="3">
    <source>
        <dbReference type="Proteomes" id="UP001519307"/>
    </source>
</evidence>
<evidence type="ECO:0000256" key="1">
    <source>
        <dbReference type="SAM" id="Phobius"/>
    </source>
</evidence>
<sequence>MGKFLKILFCSVVVFIVAYSIRIYFYKGGNVPDLKLENKNLNYSVSYKGLKDAVDFTSDNIGNYYIAYPSKIQAIEKNGKSYNLIKKSNFDINSIDYKDGKLYYISKDKIYCYDIKNRSNKEFASGIPNYGDYNKSLIRINGNNIYVSIGAATNSGVVGKDNDWIKSQPYVCDITPNDITLKGINFGNNRTGAFQSYGTKSIKGQIVPEHFPGNSSIVVYDINGKQSSTFAWGIRNVTGMDFNENKLVCAIGGMENRGSRAVIGDTDYIYEIKKGLWYGWPDYSGGDPVTSPKFKGNNKSKLDFLLENHPSMNPPSPIYQHTKVSSLGAICADNSGDIDEKNCIFFYDKIDNLLYSFKYPKVQREQIKFDKNSKIKSIKIYNKRLLILDSSKGCIYSIVNRKNISTIKNLSQYNYIYIYLIVVTIFVIVLILKVKRD</sequence>
<comment type="caution">
    <text evidence="2">The sequence shown here is derived from an EMBL/GenBank/DDBJ whole genome shotgun (WGS) entry which is preliminary data.</text>
</comment>
<keyword evidence="3" id="KW-1185">Reference proteome</keyword>
<name>A0ABS4KNW6_9CLOT</name>
<accession>A0ABS4KNW6</accession>
<feature type="transmembrane region" description="Helical" evidence="1">
    <location>
        <begin position="415"/>
        <end position="432"/>
    </location>
</feature>
<dbReference type="Gene3D" id="2.120.10.30">
    <property type="entry name" value="TolB, C-terminal domain"/>
    <property type="match status" value="1"/>
</dbReference>
<protein>
    <recommendedName>
        <fullName evidence="4">Glucose/Sorbosone dehydrogenase domain-containing protein</fullName>
    </recommendedName>
</protein>
<gene>
    <name evidence="2" type="ORF">J2Z42_000402</name>
</gene>
<keyword evidence="1" id="KW-0812">Transmembrane</keyword>
<dbReference type="EMBL" id="JAGGLM010000001">
    <property type="protein sequence ID" value="MBP2031737.1"/>
    <property type="molecule type" value="Genomic_DNA"/>
</dbReference>
<dbReference type="Proteomes" id="UP001519307">
    <property type="component" value="Unassembled WGS sequence"/>
</dbReference>
<keyword evidence="1" id="KW-1133">Transmembrane helix</keyword>
<dbReference type="RefSeq" id="WP_209700678.1">
    <property type="nucleotide sequence ID" value="NZ_JAGGLM010000001.1"/>
</dbReference>
<organism evidence="2 3">
    <name type="scientific">Clostridium algifaecis</name>
    <dbReference type="NCBI Taxonomy" id="1472040"/>
    <lineage>
        <taxon>Bacteria</taxon>
        <taxon>Bacillati</taxon>
        <taxon>Bacillota</taxon>
        <taxon>Clostridia</taxon>
        <taxon>Eubacteriales</taxon>
        <taxon>Clostridiaceae</taxon>
        <taxon>Clostridium</taxon>
    </lineage>
</organism>
<evidence type="ECO:0000313" key="2">
    <source>
        <dbReference type="EMBL" id="MBP2031737.1"/>
    </source>
</evidence>